<evidence type="ECO:0000259" key="2">
    <source>
        <dbReference type="Pfam" id="PF00857"/>
    </source>
</evidence>
<dbReference type="EMBL" id="JAUTIX010000002">
    <property type="protein sequence ID" value="MDP0397502.1"/>
    <property type="molecule type" value="Genomic_DNA"/>
</dbReference>
<protein>
    <submittedName>
        <fullName evidence="3">Isochorismatase family cysteine hydrolase</fullName>
        <ecNumber evidence="3">3.-.-.-</ecNumber>
    </submittedName>
</protein>
<keyword evidence="4" id="KW-1185">Reference proteome</keyword>
<dbReference type="InterPro" id="IPR036380">
    <property type="entry name" value="Isochorismatase-like_sf"/>
</dbReference>
<organism evidence="3 4">
    <name type="scientific">Tsukamurella strandjordii</name>
    <dbReference type="NCBI Taxonomy" id="147577"/>
    <lineage>
        <taxon>Bacteria</taxon>
        <taxon>Bacillati</taxon>
        <taxon>Actinomycetota</taxon>
        <taxon>Actinomycetes</taxon>
        <taxon>Mycobacteriales</taxon>
        <taxon>Tsukamurellaceae</taxon>
        <taxon>Tsukamurella</taxon>
    </lineage>
</organism>
<dbReference type="EC" id="3.-.-.-" evidence="3"/>
<dbReference type="SUPFAM" id="SSF52499">
    <property type="entry name" value="Isochorismatase-like hydrolases"/>
    <property type="match status" value="1"/>
</dbReference>
<dbReference type="Gene3D" id="3.40.50.850">
    <property type="entry name" value="Isochorismatase-like"/>
    <property type="match status" value="1"/>
</dbReference>
<dbReference type="PANTHER" id="PTHR43540">
    <property type="entry name" value="PEROXYUREIDOACRYLATE/UREIDOACRYLATE AMIDOHYDROLASE-RELATED"/>
    <property type="match status" value="1"/>
</dbReference>
<dbReference type="InterPro" id="IPR000868">
    <property type="entry name" value="Isochorismatase-like_dom"/>
</dbReference>
<dbReference type="InterPro" id="IPR050272">
    <property type="entry name" value="Isochorismatase-like_hydrls"/>
</dbReference>
<dbReference type="Proteomes" id="UP001178281">
    <property type="component" value="Unassembled WGS sequence"/>
</dbReference>
<proteinExistence type="predicted"/>
<sequence length="221" mass="23215">MTVPTDTPDYTSPHWDRAALVLIDVQNDFVDGASPIPGTAEVIPALGRLLAAFRAAGRPVVHVVRLYAPGGSDVDPVRRAAVEGGARIAAPGSAGADPPGDLVADRLDADLLLAGRPQPVGVDEVVLFKPRWSAFHRTALDEHLRGRGVDTVVVAGCNLPNCPRATLFDASERDYRAVVVADATSQATEQRLADLRLIGVEVLTTSQVEAALGENPVAPNP</sequence>
<dbReference type="RefSeq" id="WP_305110691.1">
    <property type="nucleotide sequence ID" value="NZ_BAAAII010000005.1"/>
</dbReference>
<dbReference type="AlphaFoldDB" id="A0AA90N896"/>
<evidence type="ECO:0000256" key="1">
    <source>
        <dbReference type="ARBA" id="ARBA00022801"/>
    </source>
</evidence>
<comment type="caution">
    <text evidence="3">The sequence shown here is derived from an EMBL/GenBank/DDBJ whole genome shotgun (WGS) entry which is preliminary data.</text>
</comment>
<dbReference type="Pfam" id="PF00857">
    <property type="entry name" value="Isochorismatase"/>
    <property type="match status" value="1"/>
</dbReference>
<evidence type="ECO:0000313" key="4">
    <source>
        <dbReference type="Proteomes" id="UP001178281"/>
    </source>
</evidence>
<feature type="domain" description="Isochorismatase-like" evidence="2">
    <location>
        <begin position="18"/>
        <end position="206"/>
    </location>
</feature>
<accession>A0AA90N896</accession>
<name>A0AA90N896_9ACTN</name>
<gene>
    <name evidence="3" type="ORF">Q7X28_06135</name>
</gene>
<dbReference type="CDD" id="cd00431">
    <property type="entry name" value="cysteine_hydrolases"/>
    <property type="match status" value="1"/>
</dbReference>
<keyword evidence="1 3" id="KW-0378">Hydrolase</keyword>
<evidence type="ECO:0000313" key="3">
    <source>
        <dbReference type="EMBL" id="MDP0397502.1"/>
    </source>
</evidence>
<reference evidence="3" key="1">
    <citation type="submission" date="2023-08" db="EMBL/GenBank/DDBJ databases">
        <title>The draft genome of Tsukamurella strandjordii strain 050030.</title>
        <authorList>
            <person name="Zhao F."/>
            <person name="Feng Y."/>
            <person name="Zong Z."/>
        </authorList>
    </citation>
    <scope>NUCLEOTIDE SEQUENCE</scope>
    <source>
        <strain evidence="3">050030</strain>
    </source>
</reference>
<dbReference type="GO" id="GO:0016787">
    <property type="term" value="F:hydrolase activity"/>
    <property type="evidence" value="ECO:0007669"/>
    <property type="project" value="UniProtKB-KW"/>
</dbReference>